<evidence type="ECO:0000313" key="2">
    <source>
        <dbReference type="Proteomes" id="UP000186817"/>
    </source>
</evidence>
<keyword evidence="1" id="KW-0067">ATP-binding</keyword>
<comment type="caution">
    <text evidence="1">The sequence shown here is derived from an EMBL/GenBank/DDBJ whole genome shotgun (WGS) entry which is preliminary data.</text>
</comment>
<keyword evidence="2" id="KW-1185">Reference proteome</keyword>
<sequence length="81" mass="9347">MWVGNCWLFNDEPQSAEFCYHMNNRSRGSTLIAVAHRLETIRDFDKVVVLEAGAVAEQGTLKEMTERKDSIFRKMLAAKRK</sequence>
<organism evidence="1 2">
    <name type="scientific">Symbiodinium microadriaticum</name>
    <name type="common">Dinoflagellate</name>
    <name type="synonym">Zooxanthella microadriatica</name>
    <dbReference type="NCBI Taxonomy" id="2951"/>
    <lineage>
        <taxon>Eukaryota</taxon>
        <taxon>Sar</taxon>
        <taxon>Alveolata</taxon>
        <taxon>Dinophyceae</taxon>
        <taxon>Suessiales</taxon>
        <taxon>Symbiodiniaceae</taxon>
        <taxon>Symbiodinium</taxon>
    </lineage>
</organism>
<dbReference type="AlphaFoldDB" id="A0A1Q9ENC8"/>
<dbReference type="Proteomes" id="UP000186817">
    <property type="component" value="Unassembled WGS sequence"/>
</dbReference>
<keyword evidence="1" id="KW-0547">Nucleotide-binding</keyword>
<dbReference type="GO" id="GO:0005524">
    <property type="term" value="F:ATP binding"/>
    <property type="evidence" value="ECO:0007669"/>
    <property type="project" value="UniProtKB-KW"/>
</dbReference>
<evidence type="ECO:0000313" key="1">
    <source>
        <dbReference type="EMBL" id="OLQ08891.1"/>
    </source>
</evidence>
<reference evidence="1 2" key="1">
    <citation type="submission" date="2016-02" db="EMBL/GenBank/DDBJ databases">
        <title>Genome analysis of coral dinoflagellate symbionts highlights evolutionary adaptations to a symbiotic lifestyle.</title>
        <authorList>
            <person name="Aranda M."/>
            <person name="Li Y."/>
            <person name="Liew Y.J."/>
            <person name="Baumgarten S."/>
            <person name="Simakov O."/>
            <person name="Wilson M."/>
            <person name="Piel J."/>
            <person name="Ashoor H."/>
            <person name="Bougouffa S."/>
            <person name="Bajic V.B."/>
            <person name="Ryu T."/>
            <person name="Ravasi T."/>
            <person name="Bayer T."/>
            <person name="Micklem G."/>
            <person name="Kim H."/>
            <person name="Bhak J."/>
            <person name="Lajeunesse T.C."/>
            <person name="Voolstra C.R."/>
        </authorList>
    </citation>
    <scope>NUCLEOTIDE SEQUENCE [LARGE SCALE GENOMIC DNA]</scope>
    <source>
        <strain evidence="1 2">CCMP2467</strain>
    </source>
</reference>
<dbReference type="GO" id="GO:0090374">
    <property type="term" value="P:oligopeptide export from mitochondrion"/>
    <property type="evidence" value="ECO:0007669"/>
    <property type="project" value="TreeGrafter"/>
</dbReference>
<dbReference type="PANTHER" id="PTHR43394">
    <property type="entry name" value="ATP-DEPENDENT PERMEASE MDL1, MITOCHONDRIAL"/>
    <property type="match status" value="1"/>
</dbReference>
<dbReference type="OrthoDB" id="442846at2759"/>
<dbReference type="EMBL" id="LSRX01000108">
    <property type="protein sequence ID" value="OLQ08891.1"/>
    <property type="molecule type" value="Genomic_DNA"/>
</dbReference>
<proteinExistence type="predicted"/>
<dbReference type="InterPro" id="IPR039421">
    <property type="entry name" value="Type_1_exporter"/>
</dbReference>
<dbReference type="InterPro" id="IPR027417">
    <property type="entry name" value="P-loop_NTPase"/>
</dbReference>
<dbReference type="PANTHER" id="PTHR43394:SF1">
    <property type="entry name" value="ATP-BINDING CASSETTE SUB-FAMILY B MEMBER 10, MITOCHONDRIAL"/>
    <property type="match status" value="1"/>
</dbReference>
<dbReference type="GO" id="GO:0015421">
    <property type="term" value="F:ABC-type oligopeptide transporter activity"/>
    <property type="evidence" value="ECO:0007669"/>
    <property type="project" value="TreeGrafter"/>
</dbReference>
<dbReference type="GO" id="GO:0005743">
    <property type="term" value="C:mitochondrial inner membrane"/>
    <property type="evidence" value="ECO:0007669"/>
    <property type="project" value="TreeGrafter"/>
</dbReference>
<gene>
    <name evidence="1" type="primary">Sur</name>
    <name evidence="1" type="ORF">AK812_SmicGene7562</name>
</gene>
<protein>
    <submittedName>
        <fullName evidence="1">ATP-binding cassette sub-family C member Sur</fullName>
    </submittedName>
</protein>
<dbReference type="Gene3D" id="3.40.50.300">
    <property type="entry name" value="P-loop containing nucleotide triphosphate hydrolases"/>
    <property type="match status" value="1"/>
</dbReference>
<accession>A0A1Q9ENC8</accession>
<name>A0A1Q9ENC8_SYMMI</name>
<dbReference type="SUPFAM" id="SSF52540">
    <property type="entry name" value="P-loop containing nucleoside triphosphate hydrolases"/>
    <property type="match status" value="1"/>
</dbReference>